<comment type="cofactor">
    <cofactor evidence="15">
        <name>Mg(2+)</name>
        <dbReference type="ChEBI" id="CHEBI:18420"/>
    </cofactor>
    <text evidence="15">Binds 1 Mg(2+) ion per subunit.</text>
</comment>
<dbReference type="KEGG" id="wma:WM2015_1830"/>
<comment type="similarity">
    <text evidence="1">Belongs to the RNase E/G family. RNase G subfamily.</text>
</comment>
<organism evidence="17 18">
    <name type="scientific">Wenzhouxiangella marina</name>
    <dbReference type="NCBI Taxonomy" id="1579979"/>
    <lineage>
        <taxon>Bacteria</taxon>
        <taxon>Pseudomonadati</taxon>
        <taxon>Pseudomonadota</taxon>
        <taxon>Gammaproteobacteria</taxon>
        <taxon>Chromatiales</taxon>
        <taxon>Wenzhouxiangellaceae</taxon>
        <taxon>Wenzhouxiangella</taxon>
    </lineage>
</organism>
<evidence type="ECO:0000256" key="6">
    <source>
        <dbReference type="ARBA" id="ARBA00022694"/>
    </source>
</evidence>
<dbReference type="Gene3D" id="3.40.1260.20">
    <property type="entry name" value="Ribonuclease E, catalytic domain"/>
    <property type="match status" value="1"/>
</dbReference>
<dbReference type="NCBIfam" id="TIGR00757">
    <property type="entry name" value="RNaseEG"/>
    <property type="match status" value="1"/>
</dbReference>
<keyword evidence="15" id="KW-0862">Zinc</keyword>
<keyword evidence="8 15" id="KW-0479">Metal-binding</keyword>
<dbReference type="GO" id="GO:0000049">
    <property type="term" value="F:tRNA binding"/>
    <property type="evidence" value="ECO:0007669"/>
    <property type="project" value="UniProtKB-KW"/>
</dbReference>
<keyword evidence="9 15" id="KW-0699">rRNA-binding</keyword>
<dbReference type="HAMAP" id="MF_00970">
    <property type="entry name" value="RNase_E"/>
    <property type="match status" value="1"/>
</dbReference>
<evidence type="ECO:0000256" key="9">
    <source>
        <dbReference type="ARBA" id="ARBA00022730"/>
    </source>
</evidence>
<comment type="subcellular location">
    <subcellularLocation>
        <location evidence="15">Cytoplasm</location>
    </subcellularLocation>
    <subcellularLocation>
        <location evidence="15">Cell inner membrane</location>
        <topology evidence="15">Peripheral membrane protein</topology>
        <orientation evidence="15">Cytoplasmic side</orientation>
    </subcellularLocation>
</comment>
<dbReference type="PANTHER" id="PTHR30001">
    <property type="entry name" value="RIBONUCLEASE"/>
    <property type="match status" value="1"/>
</dbReference>
<evidence type="ECO:0000256" key="8">
    <source>
        <dbReference type="ARBA" id="ARBA00022723"/>
    </source>
</evidence>
<evidence type="ECO:0000313" key="17">
    <source>
        <dbReference type="EMBL" id="AKS42197.1"/>
    </source>
</evidence>
<feature type="compositionally biased region" description="Polar residues" evidence="16">
    <location>
        <begin position="882"/>
        <end position="891"/>
    </location>
</feature>
<dbReference type="InterPro" id="IPR004659">
    <property type="entry name" value="RNase_E/G"/>
</dbReference>
<feature type="compositionally biased region" description="Basic residues" evidence="16">
    <location>
        <begin position="657"/>
        <end position="673"/>
    </location>
</feature>
<dbReference type="GO" id="GO:0005737">
    <property type="term" value="C:cytoplasm"/>
    <property type="evidence" value="ECO:0007669"/>
    <property type="project" value="UniProtKB-SubCell"/>
</dbReference>
<dbReference type="GO" id="GO:0006402">
    <property type="term" value="P:mRNA catabolic process"/>
    <property type="evidence" value="ECO:0007669"/>
    <property type="project" value="UniProtKB-UniRule"/>
</dbReference>
<feature type="compositionally biased region" description="Basic and acidic residues" evidence="16">
    <location>
        <begin position="569"/>
        <end position="578"/>
    </location>
</feature>
<keyword evidence="6 15" id="KW-0819">tRNA processing</keyword>
<feature type="compositionally biased region" description="Low complexity" evidence="16">
    <location>
        <begin position="795"/>
        <end position="810"/>
    </location>
</feature>
<keyword evidence="14 15" id="KW-0472">Membrane</keyword>
<evidence type="ECO:0000256" key="1">
    <source>
        <dbReference type="ARBA" id="ARBA00005663"/>
    </source>
</evidence>
<proteinExistence type="inferred from homology"/>
<dbReference type="InterPro" id="IPR028878">
    <property type="entry name" value="RNase_E"/>
</dbReference>
<keyword evidence="7 15" id="KW-0540">Nuclease</keyword>
<comment type="cofactor">
    <cofactor evidence="15">
        <name>Zn(2+)</name>
        <dbReference type="ChEBI" id="CHEBI:29105"/>
    </cofactor>
    <text evidence="15">Binds 2 Zn(2+) ions per homotetramer.</text>
</comment>
<sequence length="891" mass="97090">MKRMLINATQPEEVRVAIADGQALLDLDIEVPAQEQKKSNIYKGRITRVEPSLDACFVEFGSERHGFLSMKEIAPEYFNDESRKQFDAGQRVDIKDAVKAGQEVIVQVDKEERGTKGAALTTYISLAGRYLVLMPNNPRAGGVSRQISRDDRKELLDTLKMIEVPDGMGLIVRTAGVGREQEELQWDLDYLLQLWEAIKTASQARQAPFLIYQESKLIIRALRDYLREDIGEILIDDDQVFEDAREFMQQVMPHNLRKLKAYRDAIPLFSRYQIESQIESAFSREVRLPSGGALVIDHTEALLSIDINSARATKGSDIEETALQTNLEAAEEIARQLRIRDLGGLIVIDFIDMMSKDAQRQVENRLRDAMRMDKARVQFGRISRFGLLEMSRQRLRPSLGESSYITCPRCIGMGSIRSIESLALSILRLAEEEAMKDNTARVLIQAPIAVANFLLNEKRSVMAEIERRNKLPITVVANENLETPRFEVQRLRSAEDIDEPSYSLATDEVEANSGYQRSEQMQPPPKPAAQAAVSGVRPASPAPLRKSEDRGGFFAWLKAFFASLFSGSDEDRRSKNAAKDPQGGRGRKGQFSRDHHRKRHQGAGQDDDGSPGAQKKKKKKKKKRSAKKDEQNGNAGNQGNNNAQADGDSGTPDDQKPRKKRRRRGGKKRRSRAANRDEAGNNGNDNGGNAGAQGGDGGNRGQSDGDKPRGKDKRGGSEDAASDAKPSGTGETPRAPSGQQGARNEASSSANSSSASAPVTPSSAEAAKPASQASESGQASSDKPAPARPAPAAQPSPASGEAKASGSAAATTDRSGEAGRERTNPPQDSKPSPAPAERRSESNAPSSPAAQSTSERPSRPSEQPKAVRGDDGIYRLTESSKPEGSSGSDKG</sequence>
<keyword evidence="2 15" id="KW-1003">Cell membrane</keyword>
<evidence type="ECO:0000256" key="15">
    <source>
        <dbReference type="HAMAP-Rule" id="MF_00970"/>
    </source>
</evidence>
<feature type="compositionally biased region" description="Basic and acidic residues" evidence="16">
    <location>
        <begin position="814"/>
        <end position="823"/>
    </location>
</feature>
<evidence type="ECO:0000313" key="18">
    <source>
        <dbReference type="Proteomes" id="UP000066624"/>
    </source>
</evidence>
<dbReference type="InterPro" id="IPR048583">
    <property type="entry name" value="RNase_E_G_thioredoxin-like"/>
</dbReference>
<comment type="subunit">
    <text evidence="15">Component of the RNA degradosome, which is a multiprotein complex involved in RNA processing and mRNA degradation. Within the RNA degradosome, RNase E assembles into a homotetramer formed by a dimer of dimers.</text>
</comment>
<evidence type="ECO:0000256" key="12">
    <source>
        <dbReference type="ARBA" id="ARBA00022842"/>
    </source>
</evidence>
<evidence type="ECO:0000256" key="11">
    <source>
        <dbReference type="ARBA" id="ARBA00022801"/>
    </source>
</evidence>
<feature type="compositionally biased region" description="Low complexity" evidence="16">
    <location>
        <begin position="742"/>
        <end position="785"/>
    </location>
</feature>
<keyword evidence="12 15" id="KW-0460">Magnesium</keyword>
<dbReference type="GO" id="GO:0008995">
    <property type="term" value="F:ribonuclease E activity"/>
    <property type="evidence" value="ECO:0007669"/>
    <property type="project" value="UniProtKB-EC"/>
</dbReference>
<keyword evidence="10 15" id="KW-0255">Endonuclease</keyword>
<dbReference type="GO" id="GO:0008033">
    <property type="term" value="P:tRNA processing"/>
    <property type="evidence" value="ECO:0007669"/>
    <property type="project" value="UniProtKB-UniRule"/>
</dbReference>
<keyword evidence="18" id="KW-1185">Reference proteome</keyword>
<feature type="binding site" evidence="15">
    <location>
        <position position="407"/>
    </location>
    <ligand>
        <name>Zn(2+)</name>
        <dbReference type="ChEBI" id="CHEBI:29105"/>
        <note>ligand shared between dimeric partners</note>
    </ligand>
</feature>
<feature type="binding site" evidence="15">
    <location>
        <position position="349"/>
    </location>
    <ligand>
        <name>Mg(2+)</name>
        <dbReference type="ChEBI" id="CHEBI:18420"/>
        <note>catalytic</note>
    </ligand>
</feature>
<accession>A0A0K0XX45</accession>
<keyword evidence="13 15" id="KW-0694">RNA-binding</keyword>
<dbReference type="GO" id="GO:0019843">
    <property type="term" value="F:rRNA binding"/>
    <property type="evidence" value="ECO:0007669"/>
    <property type="project" value="UniProtKB-KW"/>
</dbReference>
<evidence type="ECO:0000256" key="10">
    <source>
        <dbReference type="ARBA" id="ARBA00022759"/>
    </source>
</evidence>
<dbReference type="GO" id="GO:0006364">
    <property type="term" value="P:rRNA processing"/>
    <property type="evidence" value="ECO:0007669"/>
    <property type="project" value="UniProtKB-UniRule"/>
</dbReference>
<dbReference type="InterPro" id="IPR019307">
    <property type="entry name" value="RNA-bd_AU-1/RNase_E/G"/>
</dbReference>
<gene>
    <name evidence="15" type="primary">rne</name>
    <name evidence="17" type="ORF">WM2015_1830</name>
</gene>
<feature type="region of interest" description="Disordered" evidence="16">
    <location>
        <begin position="568"/>
        <end position="891"/>
    </location>
</feature>
<keyword evidence="3 15" id="KW-0963">Cytoplasm</keyword>
<dbReference type="SUPFAM" id="SSF50249">
    <property type="entry name" value="Nucleic acid-binding proteins"/>
    <property type="match status" value="1"/>
</dbReference>
<comment type="function">
    <text evidence="15">Endoribonuclease that plays a central role in RNA processing and decay. Required for the maturation of 5S and 16S rRNAs and the majority of tRNAs. Also involved in the degradation of most mRNAs.</text>
</comment>
<dbReference type="GO" id="GO:0000287">
    <property type="term" value="F:magnesium ion binding"/>
    <property type="evidence" value="ECO:0007669"/>
    <property type="project" value="UniProtKB-UniRule"/>
</dbReference>
<keyword evidence="5 15" id="KW-0698">rRNA processing</keyword>
<dbReference type="InterPro" id="IPR012340">
    <property type="entry name" value="NA-bd_OB-fold"/>
</dbReference>
<dbReference type="OrthoDB" id="9804278at2"/>
<feature type="region of interest" description="Required for zinc-mediated homotetramerization and catalytic activity" evidence="15">
    <location>
        <begin position="407"/>
        <end position="410"/>
    </location>
</feature>
<dbReference type="Pfam" id="PF00575">
    <property type="entry name" value="S1"/>
    <property type="match status" value="1"/>
</dbReference>
<comment type="similarity">
    <text evidence="15">Belongs to the RNase E/G family. RNase E subfamily.</text>
</comment>
<comment type="catalytic activity">
    <reaction evidence="15">
        <text>Endonucleolytic cleavage of single-stranded RNA in A- and U-rich regions.</text>
        <dbReference type="EC" id="3.1.26.12"/>
    </reaction>
</comment>
<evidence type="ECO:0000256" key="7">
    <source>
        <dbReference type="ARBA" id="ARBA00022722"/>
    </source>
</evidence>
<evidence type="ECO:0000256" key="14">
    <source>
        <dbReference type="ARBA" id="ARBA00023136"/>
    </source>
</evidence>
<evidence type="ECO:0000256" key="16">
    <source>
        <dbReference type="SAM" id="MobiDB-lite"/>
    </source>
</evidence>
<feature type="binding site" evidence="15">
    <location>
        <position position="306"/>
    </location>
    <ligand>
        <name>Mg(2+)</name>
        <dbReference type="ChEBI" id="CHEBI:18420"/>
        <note>catalytic</note>
    </ligand>
</feature>
<feature type="compositionally biased region" description="Polar residues" evidence="16">
    <location>
        <begin position="842"/>
        <end position="855"/>
    </location>
</feature>
<evidence type="ECO:0000256" key="13">
    <source>
        <dbReference type="ARBA" id="ARBA00022884"/>
    </source>
</evidence>
<reference evidence="17 18" key="1">
    <citation type="submission" date="2015-07" db="EMBL/GenBank/DDBJ databases">
        <authorList>
            <person name="Noorani M."/>
        </authorList>
    </citation>
    <scope>NUCLEOTIDE SEQUENCE [LARGE SCALE GENOMIC DNA]</scope>
    <source>
        <strain evidence="17 18">KCTC 42284</strain>
    </source>
</reference>
<feature type="compositionally biased region" description="Basic residues" evidence="16">
    <location>
        <begin position="585"/>
        <end position="601"/>
    </location>
</feature>
<keyword evidence="11 15" id="KW-0378">Hydrolase</keyword>
<dbReference type="GO" id="GO:0008270">
    <property type="term" value="F:zinc ion binding"/>
    <property type="evidence" value="ECO:0007669"/>
    <property type="project" value="UniProtKB-UniRule"/>
</dbReference>
<dbReference type="InterPro" id="IPR003029">
    <property type="entry name" value="S1_domain"/>
</dbReference>
<dbReference type="Proteomes" id="UP000066624">
    <property type="component" value="Chromosome"/>
</dbReference>
<feature type="compositionally biased region" description="Gly residues" evidence="16">
    <location>
        <begin position="685"/>
        <end position="700"/>
    </location>
</feature>
<dbReference type="STRING" id="1579979.WM2015_1830"/>
<dbReference type="CDD" id="cd04453">
    <property type="entry name" value="S1_RNase_E"/>
    <property type="match status" value="1"/>
</dbReference>
<name>A0A0K0XX45_9GAMM</name>
<dbReference type="PANTHER" id="PTHR30001:SF1">
    <property type="entry name" value="RIBONUCLEASE E_G-LIKE PROTEIN, CHLOROPLASTIC"/>
    <property type="match status" value="1"/>
</dbReference>
<dbReference type="SMART" id="SM00316">
    <property type="entry name" value="S1"/>
    <property type="match status" value="1"/>
</dbReference>
<dbReference type="Gene3D" id="2.40.50.140">
    <property type="entry name" value="Nucleic acid-binding proteins"/>
    <property type="match status" value="1"/>
</dbReference>
<feature type="region of interest" description="Disordered" evidence="16">
    <location>
        <begin position="497"/>
        <end position="545"/>
    </location>
</feature>
<evidence type="ECO:0000256" key="4">
    <source>
        <dbReference type="ARBA" id="ARBA00022519"/>
    </source>
</evidence>
<dbReference type="Pfam" id="PF10150">
    <property type="entry name" value="RNase_E_G"/>
    <property type="match status" value="1"/>
</dbReference>
<dbReference type="EMBL" id="CP012154">
    <property type="protein sequence ID" value="AKS42197.1"/>
    <property type="molecule type" value="Genomic_DNA"/>
</dbReference>
<protein>
    <recommendedName>
        <fullName evidence="15">Ribonuclease E</fullName>
        <shortName evidence="15">RNase E</shortName>
        <ecNumber evidence="15">3.1.26.12</ecNumber>
    </recommendedName>
</protein>
<dbReference type="GO" id="GO:0009898">
    <property type="term" value="C:cytoplasmic side of plasma membrane"/>
    <property type="evidence" value="ECO:0007669"/>
    <property type="project" value="UniProtKB-UniRule"/>
</dbReference>
<keyword evidence="4 15" id="KW-0997">Cell inner membrane</keyword>
<dbReference type="Pfam" id="PF20833">
    <property type="entry name" value="RNase_E_G_Thio"/>
    <property type="match status" value="1"/>
</dbReference>
<keyword evidence="15" id="KW-0820">tRNA-binding</keyword>
<dbReference type="RefSeq" id="WP_082169613.1">
    <property type="nucleotide sequence ID" value="NZ_CP012154.1"/>
</dbReference>
<evidence type="ECO:0000256" key="2">
    <source>
        <dbReference type="ARBA" id="ARBA00022475"/>
    </source>
</evidence>
<feature type="binding site" evidence="15">
    <location>
        <position position="410"/>
    </location>
    <ligand>
        <name>Zn(2+)</name>
        <dbReference type="ChEBI" id="CHEBI:29105"/>
        <note>ligand shared between dimeric partners</note>
    </ligand>
</feature>
<evidence type="ECO:0000256" key="3">
    <source>
        <dbReference type="ARBA" id="ARBA00022490"/>
    </source>
</evidence>
<dbReference type="PATRIC" id="fig|1579979.3.peg.1873"/>
<feature type="compositionally biased region" description="Basic residues" evidence="16">
    <location>
        <begin position="614"/>
        <end position="626"/>
    </location>
</feature>
<evidence type="ECO:0000256" key="5">
    <source>
        <dbReference type="ARBA" id="ARBA00022552"/>
    </source>
</evidence>
<dbReference type="PROSITE" id="PS50126">
    <property type="entry name" value="S1"/>
    <property type="match status" value="1"/>
</dbReference>
<feature type="compositionally biased region" description="Basic and acidic residues" evidence="16">
    <location>
        <begin position="703"/>
        <end position="717"/>
    </location>
</feature>
<dbReference type="AlphaFoldDB" id="A0A0K0XX45"/>
<feature type="compositionally biased region" description="Low complexity" evidence="16">
    <location>
        <begin position="632"/>
        <end position="645"/>
    </location>
</feature>
<dbReference type="EC" id="3.1.26.12" evidence="15"/>
<feature type="compositionally biased region" description="Basic and acidic residues" evidence="16">
    <location>
        <begin position="865"/>
        <end position="881"/>
    </location>
</feature>